<comment type="caution">
    <text evidence="3">The sequence shown here is derived from an EMBL/GenBank/DDBJ whole genome shotgun (WGS) entry which is preliminary data.</text>
</comment>
<gene>
    <name evidence="3" type="ORF">OCK74_24080</name>
</gene>
<dbReference type="InterPro" id="IPR015590">
    <property type="entry name" value="Aldehyde_DH_dom"/>
</dbReference>
<keyword evidence="4" id="KW-1185">Reference proteome</keyword>
<sequence>MVSGKSLIAGNWEEGQGSSFTSFSPLDGSKLNDYRGVNSSQVDRAVNAASEAYLVFKALDFDKRAAFIEDVASEVEALGDELLEVCNQETGLGIPRLTGERARTCGQLRAFASLIREGSWQQASIDTAIPDRKPLPRPDIRSILAPIGPVAVFSASNFPLAFSTLGGDTASALAAGNPVIVKGHPSHPATSELCARAIEKAIEKNNFPKAVFSLLQGADPLVSNELVKHPKIEAVGFTGSTHVGRTLFDQASSRPKPIPVFAEMGSANPLFILANAVKNRTSEIANGLAGSITLGTGQFCTKPGLVFMLTSADTEAFKGKLVAALEQIPDAVLLNANIKTGLQQKLTAYSNKSELLKLTGNTVGGGYLFTVSATDFIKNPELEEEVFGPAALIIECKDMDEMTKAASQLGGHLTGTIHTDNDEEAEKLKSILEEKVGRIIYNGFPTGVEVCPSMHHGGPYPSSTFAAATSVGTAAIKRFCKVVSYQNAPQGHLPEGLKNENPRGIMRLVNGKYSTSKI</sequence>
<dbReference type="PANTHER" id="PTHR43353">
    <property type="entry name" value="SUCCINATE-SEMIALDEHYDE DEHYDROGENASE, MITOCHONDRIAL"/>
    <property type="match status" value="1"/>
</dbReference>
<dbReference type="Gene3D" id="3.40.605.10">
    <property type="entry name" value="Aldehyde Dehydrogenase, Chain A, domain 1"/>
    <property type="match status" value="1"/>
</dbReference>
<dbReference type="GO" id="GO:0016620">
    <property type="term" value="F:oxidoreductase activity, acting on the aldehyde or oxo group of donors, NAD or NADP as acceptor"/>
    <property type="evidence" value="ECO:0007669"/>
    <property type="project" value="InterPro"/>
</dbReference>
<reference evidence="3" key="1">
    <citation type="submission" date="2022-09" db="EMBL/GenBank/DDBJ databases">
        <authorList>
            <person name="Yuan C."/>
            <person name="Ke Z."/>
        </authorList>
    </citation>
    <scope>NUCLEOTIDE SEQUENCE</scope>
    <source>
        <strain evidence="3">LB-8</strain>
    </source>
</reference>
<feature type="domain" description="Aldehyde dehydrogenase" evidence="2">
    <location>
        <begin position="12"/>
        <end position="463"/>
    </location>
</feature>
<keyword evidence="1" id="KW-0560">Oxidoreductase</keyword>
<dbReference type="Pfam" id="PF00171">
    <property type="entry name" value="Aldedh"/>
    <property type="match status" value="1"/>
</dbReference>
<proteinExistence type="predicted"/>
<organism evidence="3 4">
    <name type="scientific">Paraflavisolibacter caeni</name>
    <dbReference type="NCBI Taxonomy" id="2982496"/>
    <lineage>
        <taxon>Bacteria</taxon>
        <taxon>Pseudomonadati</taxon>
        <taxon>Bacteroidota</taxon>
        <taxon>Chitinophagia</taxon>
        <taxon>Chitinophagales</taxon>
        <taxon>Chitinophagaceae</taxon>
        <taxon>Paraflavisolibacter</taxon>
    </lineage>
</organism>
<evidence type="ECO:0000313" key="4">
    <source>
        <dbReference type="Proteomes" id="UP001155483"/>
    </source>
</evidence>
<dbReference type="Gene3D" id="3.40.309.10">
    <property type="entry name" value="Aldehyde Dehydrogenase, Chain A, domain 2"/>
    <property type="match status" value="1"/>
</dbReference>
<dbReference type="InterPro" id="IPR016162">
    <property type="entry name" value="Ald_DH_N"/>
</dbReference>
<reference evidence="3" key="2">
    <citation type="submission" date="2023-04" db="EMBL/GenBank/DDBJ databases">
        <title>Paracnuella aquatica gen. nov., sp. nov., a member of the family Chitinophagaceae isolated from a hot spring.</title>
        <authorList>
            <person name="Wang C."/>
        </authorList>
    </citation>
    <scope>NUCLEOTIDE SEQUENCE</scope>
    <source>
        <strain evidence="3">LB-8</strain>
    </source>
</reference>
<dbReference type="InterPro" id="IPR016163">
    <property type="entry name" value="Ald_DH_C"/>
</dbReference>
<dbReference type="CDD" id="cd07129">
    <property type="entry name" value="ALDH_KGSADH"/>
    <property type="match status" value="1"/>
</dbReference>
<dbReference type="SUPFAM" id="SSF53720">
    <property type="entry name" value="ALDH-like"/>
    <property type="match status" value="1"/>
</dbReference>
<evidence type="ECO:0000313" key="3">
    <source>
        <dbReference type="EMBL" id="MCU7552219.1"/>
    </source>
</evidence>
<dbReference type="InterPro" id="IPR044151">
    <property type="entry name" value="ALDH_KGSADH"/>
</dbReference>
<protein>
    <submittedName>
        <fullName evidence="3">Aldehyde dehydrogenase (NADP(+))</fullName>
    </submittedName>
</protein>
<dbReference type="Proteomes" id="UP001155483">
    <property type="component" value="Unassembled WGS sequence"/>
</dbReference>
<dbReference type="AlphaFoldDB" id="A0A9X3BHD9"/>
<name>A0A9X3BHD9_9BACT</name>
<dbReference type="EMBL" id="JAOTIF010000030">
    <property type="protein sequence ID" value="MCU7552219.1"/>
    <property type="molecule type" value="Genomic_DNA"/>
</dbReference>
<dbReference type="RefSeq" id="WP_279299656.1">
    <property type="nucleotide sequence ID" value="NZ_JAOTIF010000030.1"/>
</dbReference>
<dbReference type="InterPro" id="IPR016161">
    <property type="entry name" value="Ald_DH/histidinol_DH"/>
</dbReference>
<dbReference type="InterPro" id="IPR050740">
    <property type="entry name" value="Aldehyde_DH_Superfamily"/>
</dbReference>
<accession>A0A9X3BHD9</accession>
<dbReference type="PANTHER" id="PTHR43353:SF3">
    <property type="entry name" value="ALDEHYDE DEHYDROGENASE-RELATED"/>
    <property type="match status" value="1"/>
</dbReference>
<evidence type="ECO:0000256" key="1">
    <source>
        <dbReference type="ARBA" id="ARBA00023002"/>
    </source>
</evidence>
<evidence type="ECO:0000259" key="2">
    <source>
        <dbReference type="Pfam" id="PF00171"/>
    </source>
</evidence>